<evidence type="ECO:0000313" key="1">
    <source>
        <dbReference type="EMBL" id="ETN86276.1"/>
    </source>
</evidence>
<dbReference type="AlphaFoldDB" id="W2TYZ8"/>
<keyword evidence="2" id="KW-1185">Reference proteome</keyword>
<accession>W2TYZ8</accession>
<proteinExistence type="predicted"/>
<evidence type="ECO:0000313" key="2">
    <source>
        <dbReference type="Proteomes" id="UP000053676"/>
    </source>
</evidence>
<reference evidence="2" key="1">
    <citation type="journal article" date="2014" name="Nat. Genet.">
        <title>Genome of the human hookworm Necator americanus.</title>
        <authorList>
            <person name="Tang Y.T."/>
            <person name="Gao X."/>
            <person name="Rosa B.A."/>
            <person name="Abubucker S."/>
            <person name="Hallsworth-Pepin K."/>
            <person name="Martin J."/>
            <person name="Tyagi R."/>
            <person name="Heizer E."/>
            <person name="Zhang X."/>
            <person name="Bhonagiri-Palsikar V."/>
            <person name="Minx P."/>
            <person name="Warren W.C."/>
            <person name="Wang Q."/>
            <person name="Zhan B."/>
            <person name="Hotez P.J."/>
            <person name="Sternberg P.W."/>
            <person name="Dougall A."/>
            <person name="Gaze S.T."/>
            <person name="Mulvenna J."/>
            <person name="Sotillo J."/>
            <person name="Ranganathan S."/>
            <person name="Rabelo E.M."/>
            <person name="Wilson R.K."/>
            <person name="Felgner P.L."/>
            <person name="Bethony J."/>
            <person name="Hawdon J.M."/>
            <person name="Gasser R.B."/>
            <person name="Loukas A."/>
            <person name="Mitreva M."/>
        </authorList>
    </citation>
    <scope>NUCLEOTIDE SEQUENCE [LARGE SCALE GENOMIC DNA]</scope>
</reference>
<sequence>MAFGLPMCDDVWRFFVEEVDNNAERNHNTSSISEWEWMWLTQVDALPRKEVDLSDLFAPAVQFTLRCNEYWIAMRPVQDFPRKPPEPSTLSKLVQSYREYCEVLDSAISQVKLLDNEVFTLLGYSLDENDNECIAVKLRPKAASDETITLLIDWGNPREFPRHMSSTDEERFSNLDCEKWDSNDDLHVNMRRMLDVELCEGCGSKKD</sequence>
<dbReference type="Proteomes" id="UP000053676">
    <property type="component" value="Unassembled WGS sequence"/>
</dbReference>
<organism evidence="1 2">
    <name type="scientific">Necator americanus</name>
    <name type="common">Human hookworm</name>
    <dbReference type="NCBI Taxonomy" id="51031"/>
    <lineage>
        <taxon>Eukaryota</taxon>
        <taxon>Metazoa</taxon>
        <taxon>Ecdysozoa</taxon>
        <taxon>Nematoda</taxon>
        <taxon>Chromadorea</taxon>
        <taxon>Rhabditida</taxon>
        <taxon>Rhabditina</taxon>
        <taxon>Rhabditomorpha</taxon>
        <taxon>Strongyloidea</taxon>
        <taxon>Ancylostomatidae</taxon>
        <taxon>Bunostominae</taxon>
        <taxon>Necator</taxon>
    </lineage>
</organism>
<protein>
    <submittedName>
        <fullName evidence="1">Uncharacterized protein</fullName>
    </submittedName>
</protein>
<dbReference type="OMA" id="WLKQLCE"/>
<name>W2TYZ8_NECAM</name>
<dbReference type="OrthoDB" id="5788704at2759"/>
<dbReference type="EMBL" id="KI657587">
    <property type="protein sequence ID" value="ETN86276.1"/>
    <property type="molecule type" value="Genomic_DNA"/>
</dbReference>
<dbReference type="KEGG" id="nai:NECAME_16436"/>
<gene>
    <name evidence="1" type="ORF">NECAME_16436</name>
</gene>